<accession>A0ABT5KCY9</accession>
<dbReference type="NCBIfam" id="TIGR02595">
    <property type="entry name" value="PEP_CTERM"/>
    <property type="match status" value="1"/>
</dbReference>
<feature type="domain" description="Ice-binding protein C-terminal" evidence="2">
    <location>
        <begin position="205"/>
        <end position="229"/>
    </location>
</feature>
<reference evidence="3 4" key="1">
    <citation type="submission" date="2022-10" db="EMBL/GenBank/DDBJ databases">
        <title>Paucibacter sp. hw1 Genome sequencing.</title>
        <authorList>
            <person name="Park S."/>
        </authorList>
    </citation>
    <scope>NUCLEOTIDE SEQUENCE [LARGE SCALE GENOMIC DNA]</scope>
    <source>
        <strain evidence="4">hw1</strain>
    </source>
</reference>
<sequence length="233" mass="24788">MHFKTTLLAAAVLLTAGSAHAALFDRGNGMVYDNTRNITWLADMNYAKTSGASSDGLMTWEAATKWAGTLSYGGYSGWRLPTLKSPDASCSGSSSTFGYSYGYNCTGGELSGLFVAELGIKRGESVLNPTGDTDEQKANLKLFKNVPPLFTNFKPVIYWSGLIFCPDCAFPGAFDFSAESGAQNLVSIAASRYVVVVRDGDVTSAVPEPETYALMLAGLGLVAGIARRRSKLQ</sequence>
<protein>
    <submittedName>
        <fullName evidence="3">PEP-CTERM sorting domain-containing protein</fullName>
    </submittedName>
</protein>
<proteinExistence type="predicted"/>
<gene>
    <name evidence="3" type="ORF">PRZ03_09455</name>
</gene>
<evidence type="ECO:0000259" key="2">
    <source>
        <dbReference type="Pfam" id="PF07589"/>
    </source>
</evidence>
<dbReference type="Proteomes" id="UP001221189">
    <property type="component" value="Unassembled WGS sequence"/>
</dbReference>
<comment type="caution">
    <text evidence="3">The sequence shown here is derived from an EMBL/GenBank/DDBJ whole genome shotgun (WGS) entry which is preliminary data.</text>
</comment>
<dbReference type="RefSeq" id="WP_273600088.1">
    <property type="nucleotide sequence ID" value="NZ_JAQQXT010000005.1"/>
</dbReference>
<keyword evidence="1" id="KW-0732">Signal</keyword>
<organism evidence="3 4">
    <name type="scientific">Roseateles albus</name>
    <dbReference type="NCBI Taxonomy" id="2987525"/>
    <lineage>
        <taxon>Bacteria</taxon>
        <taxon>Pseudomonadati</taxon>
        <taxon>Pseudomonadota</taxon>
        <taxon>Betaproteobacteria</taxon>
        <taxon>Burkholderiales</taxon>
        <taxon>Sphaerotilaceae</taxon>
        <taxon>Roseateles</taxon>
    </lineage>
</organism>
<dbReference type="InterPro" id="IPR013424">
    <property type="entry name" value="Ice-binding_C"/>
</dbReference>
<feature type="signal peptide" evidence="1">
    <location>
        <begin position="1"/>
        <end position="21"/>
    </location>
</feature>
<evidence type="ECO:0000313" key="4">
    <source>
        <dbReference type="Proteomes" id="UP001221189"/>
    </source>
</evidence>
<dbReference type="EMBL" id="JAQQXT010000005">
    <property type="protein sequence ID" value="MDC8771793.1"/>
    <property type="molecule type" value="Genomic_DNA"/>
</dbReference>
<evidence type="ECO:0000313" key="3">
    <source>
        <dbReference type="EMBL" id="MDC8771793.1"/>
    </source>
</evidence>
<evidence type="ECO:0000256" key="1">
    <source>
        <dbReference type="SAM" id="SignalP"/>
    </source>
</evidence>
<feature type="chain" id="PRO_5046075923" evidence="1">
    <location>
        <begin position="22"/>
        <end position="233"/>
    </location>
</feature>
<name>A0ABT5KCY9_9BURK</name>
<keyword evidence="4" id="KW-1185">Reference proteome</keyword>
<dbReference type="Pfam" id="PF07589">
    <property type="entry name" value="PEP-CTERM"/>
    <property type="match status" value="1"/>
</dbReference>